<dbReference type="VEuPathDB" id="FungiDB:CPAG_01047"/>
<reference evidence="1 2" key="1">
    <citation type="submission" date="2007-06" db="EMBL/GenBank/DDBJ databases">
        <title>The Genome Sequence of Coccidioides posadasii RMSCC_3488.</title>
        <authorList>
            <consortium name="Coccidioides Genome Resources Consortium"/>
            <consortium name="The Broad Institute Genome Sequencing Platform"/>
            <person name="Henn M.R."/>
            <person name="Sykes S."/>
            <person name="Young S."/>
            <person name="Jaffe D."/>
            <person name="Berlin A."/>
            <person name="Alvarez P."/>
            <person name="Butler J."/>
            <person name="Gnerre S."/>
            <person name="Grabherr M."/>
            <person name="Mauceli E."/>
            <person name="Brockman W."/>
            <person name="Kodira C."/>
            <person name="Alvarado L."/>
            <person name="Zeng Q."/>
            <person name="Crawford M."/>
            <person name="Antoine C."/>
            <person name="Devon K."/>
            <person name="Galgiani J."/>
            <person name="Orsborn K."/>
            <person name="Lewis M.L."/>
            <person name="Nusbaum C."/>
            <person name="Galagan J."/>
            <person name="Birren B."/>
        </authorList>
    </citation>
    <scope>NUCLEOTIDE SEQUENCE [LARGE SCALE GENOMIC DNA]</scope>
    <source>
        <strain evidence="1 2">RMSCC 3488</strain>
    </source>
</reference>
<evidence type="ECO:0000313" key="1">
    <source>
        <dbReference type="EMBL" id="KMM64695.1"/>
    </source>
</evidence>
<proteinExistence type="predicted"/>
<accession>A0A0J6F5Z6</accession>
<gene>
    <name evidence="1" type="ORF">CPAG_01047</name>
</gene>
<reference evidence="2" key="3">
    <citation type="journal article" date="2010" name="Genome Res.">
        <title>Population genomic sequencing of Coccidioides fungi reveals recent hybridization and transposon control.</title>
        <authorList>
            <person name="Neafsey D.E."/>
            <person name="Barker B.M."/>
            <person name="Sharpton T.J."/>
            <person name="Stajich J.E."/>
            <person name="Park D.J."/>
            <person name="Whiston E."/>
            <person name="Hung C.-Y."/>
            <person name="McMahan C."/>
            <person name="White J."/>
            <person name="Sykes S."/>
            <person name="Heiman D."/>
            <person name="Young S."/>
            <person name="Zeng Q."/>
            <person name="Abouelleil A."/>
            <person name="Aftuck L."/>
            <person name="Bessette D."/>
            <person name="Brown A."/>
            <person name="FitzGerald M."/>
            <person name="Lui A."/>
            <person name="Macdonald J.P."/>
            <person name="Priest M."/>
            <person name="Orbach M.J."/>
            <person name="Galgiani J.N."/>
            <person name="Kirkland T.N."/>
            <person name="Cole G.T."/>
            <person name="Birren B.W."/>
            <person name="Henn M.R."/>
            <person name="Taylor J.W."/>
            <person name="Rounsley S.D."/>
        </authorList>
    </citation>
    <scope>NUCLEOTIDE SEQUENCE [LARGE SCALE GENOMIC DNA]</scope>
    <source>
        <strain evidence="2">RMSCC 3488</strain>
    </source>
</reference>
<dbReference type="EMBL" id="DS268109">
    <property type="protein sequence ID" value="KMM64695.1"/>
    <property type="molecule type" value="Genomic_DNA"/>
</dbReference>
<dbReference type="Proteomes" id="UP000054567">
    <property type="component" value="Unassembled WGS sequence"/>
</dbReference>
<reference evidence="2" key="2">
    <citation type="journal article" date="2009" name="Genome Res.">
        <title>Comparative genomic analyses of the human fungal pathogens Coccidioides and their relatives.</title>
        <authorList>
            <person name="Sharpton T.J."/>
            <person name="Stajich J.E."/>
            <person name="Rounsley S.D."/>
            <person name="Gardner M.J."/>
            <person name="Wortman J.R."/>
            <person name="Jordar V.S."/>
            <person name="Maiti R."/>
            <person name="Kodira C.D."/>
            <person name="Neafsey D.E."/>
            <person name="Zeng Q."/>
            <person name="Hung C.-Y."/>
            <person name="McMahan C."/>
            <person name="Muszewska A."/>
            <person name="Grynberg M."/>
            <person name="Mandel M.A."/>
            <person name="Kellner E.M."/>
            <person name="Barker B.M."/>
            <person name="Galgiani J.N."/>
            <person name="Orbach M.J."/>
            <person name="Kirkland T.N."/>
            <person name="Cole G.T."/>
            <person name="Henn M.R."/>
            <person name="Birren B.W."/>
            <person name="Taylor J.W."/>
        </authorList>
    </citation>
    <scope>NUCLEOTIDE SEQUENCE [LARGE SCALE GENOMIC DNA]</scope>
    <source>
        <strain evidence="2">RMSCC 3488</strain>
    </source>
</reference>
<dbReference type="AlphaFoldDB" id="A0A0J6F5Z6"/>
<sequence length="66" mass="7505">MLPHHPIEILETFRIISQHFVPHVSICQMPFRTMSASHSQACYSSLTGEFATAENMQFSGVNLIQR</sequence>
<evidence type="ECO:0000313" key="2">
    <source>
        <dbReference type="Proteomes" id="UP000054567"/>
    </source>
</evidence>
<name>A0A0J6F5Z6_COCPO</name>
<organism evidence="1 2">
    <name type="scientific">Coccidioides posadasii RMSCC 3488</name>
    <dbReference type="NCBI Taxonomy" id="454284"/>
    <lineage>
        <taxon>Eukaryota</taxon>
        <taxon>Fungi</taxon>
        <taxon>Dikarya</taxon>
        <taxon>Ascomycota</taxon>
        <taxon>Pezizomycotina</taxon>
        <taxon>Eurotiomycetes</taxon>
        <taxon>Eurotiomycetidae</taxon>
        <taxon>Onygenales</taxon>
        <taxon>Onygenaceae</taxon>
        <taxon>Coccidioides</taxon>
    </lineage>
</organism>
<protein>
    <submittedName>
        <fullName evidence="1">Uncharacterized protein</fullName>
    </submittedName>
</protein>